<dbReference type="Pfam" id="PF02801">
    <property type="entry name" value="Ketoacyl-synt_C"/>
    <property type="match status" value="1"/>
</dbReference>
<dbReference type="SMART" id="SM00827">
    <property type="entry name" value="PKS_AT"/>
    <property type="match status" value="2"/>
</dbReference>
<dbReference type="InterPro" id="IPR049900">
    <property type="entry name" value="PKS_mFAS_DH"/>
</dbReference>
<dbReference type="InterPro" id="IPR018201">
    <property type="entry name" value="Ketoacyl_synth_AS"/>
</dbReference>
<dbReference type="Gene3D" id="3.40.366.10">
    <property type="entry name" value="Malonyl-Coenzyme A Acyl Carrier Protein, domain 2"/>
    <property type="match status" value="2"/>
</dbReference>
<dbReference type="InterPro" id="IPR042104">
    <property type="entry name" value="PKS_dehydratase_sf"/>
</dbReference>
<evidence type="ECO:0000256" key="5">
    <source>
        <dbReference type="ARBA" id="ARBA00023315"/>
    </source>
</evidence>
<feature type="domain" description="Carrier" evidence="8">
    <location>
        <begin position="2250"/>
        <end position="2325"/>
    </location>
</feature>
<evidence type="ECO:0000259" key="10">
    <source>
        <dbReference type="PROSITE" id="PS52019"/>
    </source>
</evidence>
<evidence type="ECO:0000313" key="11">
    <source>
        <dbReference type="EMBL" id="TDQ51640.1"/>
    </source>
</evidence>
<protein>
    <submittedName>
        <fullName evidence="11">Acyl transferase domain-containing protein</fullName>
    </submittedName>
</protein>
<dbReference type="FunFam" id="3.40.47.10:FF:000019">
    <property type="entry name" value="Polyketide synthase type I"/>
    <property type="match status" value="1"/>
</dbReference>
<dbReference type="Pfam" id="PF22953">
    <property type="entry name" value="SpnB_Rossmann"/>
    <property type="match status" value="1"/>
</dbReference>
<dbReference type="PROSITE" id="PS52004">
    <property type="entry name" value="KS3_2"/>
    <property type="match status" value="1"/>
</dbReference>
<dbReference type="InterPro" id="IPR049551">
    <property type="entry name" value="PKS_DH_C"/>
</dbReference>
<dbReference type="InterPro" id="IPR014043">
    <property type="entry name" value="Acyl_transferase_dom"/>
</dbReference>
<dbReference type="SMART" id="SM00826">
    <property type="entry name" value="PKS_DH"/>
    <property type="match status" value="1"/>
</dbReference>
<dbReference type="InterPro" id="IPR020807">
    <property type="entry name" value="PKS_DH"/>
</dbReference>
<dbReference type="PANTHER" id="PTHR43775:SF51">
    <property type="entry name" value="INACTIVE PHENOLPHTHIOCEROL SYNTHESIS POLYKETIDE SYNTHASE TYPE I PKS1-RELATED"/>
    <property type="match status" value="1"/>
</dbReference>
<feature type="active site" description="Proton acceptor; for dehydratase activity" evidence="6">
    <location>
        <position position="1507"/>
    </location>
</feature>
<dbReference type="SMART" id="SM00823">
    <property type="entry name" value="PKS_PP"/>
    <property type="match status" value="2"/>
</dbReference>
<evidence type="ECO:0000256" key="7">
    <source>
        <dbReference type="SAM" id="MobiDB-lite"/>
    </source>
</evidence>
<dbReference type="InterPro" id="IPR014030">
    <property type="entry name" value="Ketoacyl_synth_N"/>
</dbReference>
<comment type="caution">
    <text evidence="11">The sequence shown here is derived from an EMBL/GenBank/DDBJ whole genome shotgun (WGS) entry which is preliminary data.</text>
</comment>
<dbReference type="PANTHER" id="PTHR43775">
    <property type="entry name" value="FATTY ACID SYNTHASE"/>
    <property type="match status" value="1"/>
</dbReference>
<dbReference type="Pfam" id="PF00109">
    <property type="entry name" value="ketoacyl-synt"/>
    <property type="match status" value="1"/>
</dbReference>
<dbReference type="InterPro" id="IPR016036">
    <property type="entry name" value="Malonyl_transacylase_ACP-bd"/>
</dbReference>
<dbReference type="GO" id="GO:0006633">
    <property type="term" value="P:fatty acid biosynthetic process"/>
    <property type="evidence" value="ECO:0007669"/>
    <property type="project" value="InterPro"/>
</dbReference>
<dbReference type="SUPFAM" id="SSF51735">
    <property type="entry name" value="NAD(P)-binding Rossmann-fold domains"/>
    <property type="match status" value="2"/>
</dbReference>
<dbReference type="Gene3D" id="3.30.70.3290">
    <property type="match status" value="2"/>
</dbReference>
<feature type="region of interest" description="C-terminal hotdog fold" evidence="6">
    <location>
        <begin position="1614"/>
        <end position="1751"/>
    </location>
</feature>
<dbReference type="PROSITE" id="PS52019">
    <property type="entry name" value="PKS_MFAS_DH"/>
    <property type="match status" value="1"/>
</dbReference>
<dbReference type="PROSITE" id="PS00012">
    <property type="entry name" value="PHOSPHOPANTETHEINE"/>
    <property type="match status" value="2"/>
</dbReference>
<feature type="region of interest" description="Disordered" evidence="7">
    <location>
        <begin position="1"/>
        <end position="24"/>
    </location>
</feature>
<dbReference type="Pfam" id="PF00550">
    <property type="entry name" value="PP-binding"/>
    <property type="match status" value="2"/>
</dbReference>
<dbReference type="FunFam" id="3.40.366.10:FF:000002">
    <property type="entry name" value="Probable polyketide synthase 2"/>
    <property type="match status" value="2"/>
</dbReference>
<dbReference type="GO" id="GO:0004315">
    <property type="term" value="F:3-oxoacyl-[acyl-carrier-protein] synthase activity"/>
    <property type="evidence" value="ECO:0007669"/>
    <property type="project" value="InterPro"/>
</dbReference>
<dbReference type="InterPro" id="IPR014031">
    <property type="entry name" value="Ketoacyl_synth_C"/>
</dbReference>
<dbReference type="InterPro" id="IPR016039">
    <property type="entry name" value="Thiolase-like"/>
</dbReference>
<dbReference type="InterPro" id="IPR050091">
    <property type="entry name" value="PKS_NRPS_Biosynth_Enz"/>
</dbReference>
<proteinExistence type="predicted"/>
<feature type="domain" description="Carrier" evidence="8">
    <location>
        <begin position="483"/>
        <end position="565"/>
    </location>
</feature>
<dbReference type="InterPro" id="IPR001227">
    <property type="entry name" value="Ac_transferase_dom_sf"/>
</dbReference>
<dbReference type="InterPro" id="IPR057326">
    <property type="entry name" value="KR_dom"/>
</dbReference>
<dbReference type="Gene3D" id="3.40.47.10">
    <property type="match status" value="1"/>
</dbReference>
<dbReference type="InterPro" id="IPR032821">
    <property type="entry name" value="PKS_assoc"/>
</dbReference>
<evidence type="ECO:0000256" key="1">
    <source>
        <dbReference type="ARBA" id="ARBA00022450"/>
    </source>
</evidence>
<dbReference type="SUPFAM" id="SSF53901">
    <property type="entry name" value="Thiolase-like"/>
    <property type="match status" value="1"/>
</dbReference>
<sequence>MSSGSSSAAPPTADQGAAPAPAPVWRGSRATAVPLPLSAGDPGALRERAGQLRAFFLARPDVDPSDTGGPLASAATAEHRAVVLGADRDEAVRGLAALAEGRDDPALVRGRAAPARVVFVFPGQGPQWAGMAVELLDSSPLFAARLRECGQALDRHVDWSLDEVLRGAPGAPALERADVVQPALFAVMVALAELWRAHGVEPDAVLGHSLGEIAAAHVAGALSLDDAARVVSTWSRAQATLAGRGDMAMVPLSVDELRPRLAGFGDRVAVAGVNGPRSTAISGDSDAVAEVLAGLAADGVAARLIPVGLAAHSPHITALRGRLMAGLAPIRPRTPVTPMYSSVTEGWLDDAPDPAYWYRNLRGTVRFESATRGLLDSGHRIFVEVSPHPVLAVGVQGTIDAARTGPDGACVLGTLRSGAGGMPQFLASLAEAHVRGVEADWGVVSAARGTRPVVPPAFAPAPVDRAAAPRGPAPSLRDRLAGADDRERERELLDLVLAQTGLVLGSSGHGAVEPGLGFQQAGLDSLGAVRLRNRLAEAAGLALPATLVFDHPTPATVARHLRAELFGPRSGTGEGPSPVPTAADEPIAIVAAGCRFPGGVRSPEDLWELLTQGRDAVSGFPTDRGWDLGEHHDPDRAGGVAVREGGFLHDAAGFDAAFFGIGPREALLMDPQQRLLLETSWEAFERAGIDPGSLRGSPTGVFVGAMTQDYGPRMHEAGEEAGGYVLTGNAAGVASGRLAYAFGLEGPTVTVDTACSSSLVALHLAGQALRAGECSLALAGGVTVMATPGMIMEFSRKRALSPDGRCRAFAAGSEGFGLAEGAGVLVLERLSDARRNGHPVLALIRGSAVNQDGASNGLTAPNGTAQQRVIRRALANAGLGPADVDAVEAHGTGTPLGDPVEANALIAVYGGRERAHPLRLGSLKSNIGHTQAASGVAGVIKTVMALRHGVLPESLHIGAPNPRVDWGSGSVELLTEAAPWPDTGRPRRAGVSSFGVSGTNAHVLVEQAEPPAARSGPDGAAVAATGSSSPLLPWVLSARSEAALRGQAARLRARLDEADGAAPADVGFSLATGRAAFDHRAVVLAADRSGFLRGLDALAEGRPDPGVVRGSSGRAPARTVFVFPGQGSQWAGMALDLLASAPVFAERMAECERALSPHVDWSLSDVVRGAPGAPPLERVDVVQPALFAVMVSLARLWESRGVRPDAVVGHSQGEIAAACVAGALSLDDAARVAALRSRTLLALAGHGGMVSVALPEARVAERLPLFGGRVCVAAVNGPRSTVVAGPGDALDALALEWAELGVTHRRIPVDYASHSPDVEVVRADLEAALKGISPRAADVPFYSSVTGGVIDTRELDPSYWYRNLRLPVRFGRAARALVESGHTVFVEVSAHPVLLQSVQDTLDDAGADGAAVLGSLRRGDGGPERFLTSLAEAHVHGAEVDWTTVLPPAERVDLPTYAFQHQRYWIRPRPGGAPAAHPLLESSVPLAHSGGRVFTGRLSGRGWLADHAVGGAAVVPGAAFAEMALHAGGRVGCGAVAELTLHAPLVLPERGGVAVQLAVEGPGPDGGRSFTVHSRAGADPDGADAPWVRHADGLLAVAGAAPPDDAGAWPPPGSVPVDLDGFYAGLERRGYGYGPAFRGLTAAWRRGGEVFAEAARPEAGGTAGYGIHPALLDAALHTVLVDEDGAAAPGVRLPFAWRGVRLHASGADALRVRLTPTGAGVFSVRLNDARGAPVATVDSLAMRTLPGGAVAAPGDGGADLYALEWVGAPPGSARPAVRWALVGARADGSGGPLDAALLAAAREAGAARYADLAALRSAVAAGAPVPGTVLTPVPGRSSAPSGLADAVRETTLRALALVRDWLADDAPAPGRLVVVTRGAVAARPGEDVADLAAAPVWGLLRSARTEHPDRFALVDLDGSDDSADALPSAVAGTAGGEAQLAVRGGAVLAPRLARAPGGPAVPAAGIDPDGTVLVTGGTGTLGRLLARHLVAAHGVRRLLLVGRGGASSPGAAALREELAGQGAEAVPVSCDAADADALAALLASIPDEHPLTAVVHAAGTLDDAAVSALTEEKVDRVLRPKAAAALNLHALTADRRLAAFVLFSSVSGVLGGAGQGNYAAANAFLDALAHHRRFRGLPATSLAWGLWAEASAMTGHLSEADRARLGRTGLAPMDSAAGLALFDAALRDDRPVLVPARLDLRGLGGPDAPVPPVLRSLARGPVRRAAGESAGTGPDLARRLAPLSPSEREHSVLDLVRSHAAAVLGHASPDAVHPARPFTEIGFDSLTAVELRNRLNAATGLRLPSTLLFDHPEPAAAARLVLGELFPGEGAGGDAAAREESTAAAIDAMDVDDLINLAMDPDGGPPVIDLGD</sequence>
<dbReference type="InterPro" id="IPR049552">
    <property type="entry name" value="PKS_DH_N"/>
</dbReference>
<dbReference type="InterPro" id="IPR055123">
    <property type="entry name" value="SpnB-like_Rossmann"/>
</dbReference>
<dbReference type="InterPro" id="IPR006162">
    <property type="entry name" value="Ppantetheine_attach_site"/>
</dbReference>
<dbReference type="OrthoDB" id="4537517at2"/>
<dbReference type="Gene3D" id="3.10.129.110">
    <property type="entry name" value="Polyketide synthase dehydratase"/>
    <property type="match status" value="1"/>
</dbReference>
<name>A0A4R6UWB0_9ACTN</name>
<dbReference type="PROSITE" id="PS00606">
    <property type="entry name" value="KS3_1"/>
    <property type="match status" value="1"/>
</dbReference>
<accession>A0A4R6UWB0</accession>
<dbReference type="InterPro" id="IPR036291">
    <property type="entry name" value="NAD(P)-bd_dom_sf"/>
</dbReference>
<dbReference type="SMART" id="SM00825">
    <property type="entry name" value="PKS_KS"/>
    <property type="match status" value="1"/>
</dbReference>
<dbReference type="InterPro" id="IPR009081">
    <property type="entry name" value="PP-bd_ACP"/>
</dbReference>
<evidence type="ECO:0000256" key="4">
    <source>
        <dbReference type="ARBA" id="ARBA00023268"/>
    </source>
</evidence>
<dbReference type="InterPro" id="IPR013968">
    <property type="entry name" value="PKS_KR"/>
</dbReference>
<evidence type="ECO:0000313" key="12">
    <source>
        <dbReference type="Proteomes" id="UP000295281"/>
    </source>
</evidence>
<dbReference type="InterPro" id="IPR036736">
    <property type="entry name" value="ACP-like_sf"/>
</dbReference>
<dbReference type="Pfam" id="PF21089">
    <property type="entry name" value="PKS_DH_N"/>
    <property type="match status" value="1"/>
</dbReference>
<dbReference type="RefSeq" id="WP_133742052.1">
    <property type="nucleotide sequence ID" value="NZ_SNYN01000010.1"/>
</dbReference>
<organism evidence="11 12">
    <name type="scientific">Actinorugispora endophytica</name>
    <dbReference type="NCBI Taxonomy" id="1605990"/>
    <lineage>
        <taxon>Bacteria</taxon>
        <taxon>Bacillati</taxon>
        <taxon>Actinomycetota</taxon>
        <taxon>Actinomycetes</taxon>
        <taxon>Streptosporangiales</taxon>
        <taxon>Nocardiopsidaceae</taxon>
        <taxon>Actinorugispora</taxon>
    </lineage>
</organism>
<reference evidence="11 12" key="1">
    <citation type="submission" date="2019-03" db="EMBL/GenBank/DDBJ databases">
        <title>Genomic Encyclopedia of Type Strains, Phase IV (KMG-IV): sequencing the most valuable type-strain genomes for metagenomic binning, comparative biology and taxonomic classification.</title>
        <authorList>
            <person name="Goeker M."/>
        </authorList>
    </citation>
    <scope>NUCLEOTIDE SEQUENCE [LARGE SCALE GENOMIC DNA]</scope>
    <source>
        <strain evidence="11 12">DSM 46770</strain>
    </source>
</reference>
<evidence type="ECO:0000256" key="3">
    <source>
        <dbReference type="ARBA" id="ARBA00022679"/>
    </source>
</evidence>
<feature type="domain" description="PKS/mFAS DH" evidence="10">
    <location>
        <begin position="1477"/>
        <end position="1751"/>
    </location>
</feature>
<dbReference type="Gene3D" id="3.40.50.720">
    <property type="entry name" value="NAD(P)-binding Rossmann-like Domain"/>
    <property type="match status" value="1"/>
</dbReference>
<evidence type="ECO:0000256" key="2">
    <source>
        <dbReference type="ARBA" id="ARBA00022553"/>
    </source>
</evidence>
<evidence type="ECO:0000259" key="9">
    <source>
        <dbReference type="PROSITE" id="PS52004"/>
    </source>
</evidence>
<feature type="domain" description="Ketosynthase family 3 (KS3)" evidence="9">
    <location>
        <begin position="584"/>
        <end position="1007"/>
    </location>
</feature>
<keyword evidence="3 11" id="KW-0808">Transferase</keyword>
<dbReference type="Pfam" id="PF00698">
    <property type="entry name" value="Acyl_transf_1"/>
    <property type="match status" value="2"/>
</dbReference>
<dbReference type="Proteomes" id="UP000295281">
    <property type="component" value="Unassembled WGS sequence"/>
</dbReference>
<keyword evidence="2" id="KW-0597">Phosphoprotein</keyword>
<dbReference type="Pfam" id="PF14765">
    <property type="entry name" value="PS-DH"/>
    <property type="match status" value="1"/>
</dbReference>
<dbReference type="FunFam" id="1.10.1200.10:FF:000007">
    <property type="entry name" value="Probable polyketide synthase pks17"/>
    <property type="match status" value="1"/>
</dbReference>
<dbReference type="CDD" id="cd08956">
    <property type="entry name" value="KR_3_FAS_SDR_x"/>
    <property type="match status" value="1"/>
</dbReference>
<dbReference type="InterPro" id="IPR016035">
    <property type="entry name" value="Acyl_Trfase/lysoPLipase"/>
</dbReference>
<dbReference type="GO" id="GO:0004312">
    <property type="term" value="F:fatty acid synthase activity"/>
    <property type="evidence" value="ECO:0007669"/>
    <property type="project" value="TreeGrafter"/>
</dbReference>
<dbReference type="SUPFAM" id="SSF47336">
    <property type="entry name" value="ACP-like"/>
    <property type="match status" value="2"/>
</dbReference>
<feature type="active site" description="Proton donor; for dehydratase activity" evidence="6">
    <location>
        <position position="1673"/>
    </location>
</feature>
<keyword evidence="1" id="KW-0596">Phosphopantetheine</keyword>
<dbReference type="SMART" id="SM01294">
    <property type="entry name" value="PKS_PP_betabranch"/>
    <property type="match status" value="1"/>
</dbReference>
<dbReference type="InterPro" id="IPR020841">
    <property type="entry name" value="PKS_Beta-ketoAc_synthase_dom"/>
</dbReference>
<evidence type="ECO:0000256" key="6">
    <source>
        <dbReference type="PROSITE-ProRule" id="PRU01363"/>
    </source>
</evidence>
<dbReference type="SUPFAM" id="SSF52151">
    <property type="entry name" value="FabD/lysophospholipase-like"/>
    <property type="match status" value="2"/>
</dbReference>
<keyword evidence="5" id="KW-0012">Acyltransferase</keyword>
<gene>
    <name evidence="11" type="ORF">EV190_110136</name>
</gene>
<dbReference type="Gene3D" id="1.10.1200.10">
    <property type="entry name" value="ACP-like"/>
    <property type="match status" value="2"/>
</dbReference>
<dbReference type="GO" id="GO:0031177">
    <property type="term" value="F:phosphopantetheine binding"/>
    <property type="evidence" value="ECO:0007669"/>
    <property type="project" value="InterPro"/>
</dbReference>
<dbReference type="CDD" id="cd00833">
    <property type="entry name" value="PKS"/>
    <property type="match status" value="1"/>
</dbReference>
<keyword evidence="4" id="KW-0511">Multifunctional enzyme</keyword>
<evidence type="ECO:0000259" key="8">
    <source>
        <dbReference type="PROSITE" id="PS50075"/>
    </source>
</evidence>
<keyword evidence="12" id="KW-1185">Reference proteome</keyword>
<dbReference type="PROSITE" id="PS50075">
    <property type="entry name" value="CARRIER"/>
    <property type="match status" value="2"/>
</dbReference>
<dbReference type="Pfam" id="PF16197">
    <property type="entry name" value="KAsynt_C_assoc"/>
    <property type="match status" value="1"/>
</dbReference>
<dbReference type="SUPFAM" id="SSF55048">
    <property type="entry name" value="Probable ACP-binding domain of malonyl-CoA ACP transacylase"/>
    <property type="match status" value="2"/>
</dbReference>
<feature type="region of interest" description="N-terminal hotdog fold" evidence="6">
    <location>
        <begin position="1477"/>
        <end position="1602"/>
    </location>
</feature>
<dbReference type="SMART" id="SM00822">
    <property type="entry name" value="PKS_KR"/>
    <property type="match status" value="1"/>
</dbReference>
<dbReference type="InterPro" id="IPR020806">
    <property type="entry name" value="PKS_PP-bd"/>
</dbReference>
<dbReference type="EMBL" id="SNYN01000010">
    <property type="protein sequence ID" value="TDQ51640.1"/>
    <property type="molecule type" value="Genomic_DNA"/>
</dbReference>
<dbReference type="Pfam" id="PF08659">
    <property type="entry name" value="KR"/>
    <property type="match status" value="1"/>
</dbReference>